<reference evidence="5 7" key="2">
    <citation type="submission" date="2023-02" db="EMBL/GenBank/DDBJ databases">
        <title>Encephalitozoon hellem ATCC 50451 complete genome.</title>
        <authorList>
            <person name="Mascarenhas dos Santos A.C."/>
            <person name="Julian A.T."/>
            <person name="Pombert J.-F."/>
        </authorList>
    </citation>
    <scope>NUCLEOTIDE SEQUENCE [LARGE SCALE GENOMIC DNA]</scope>
    <source>
        <strain evidence="5 7">ATCC 50451</strain>
    </source>
</reference>
<evidence type="ECO:0000256" key="3">
    <source>
        <dbReference type="ARBA" id="ARBA00023274"/>
    </source>
</evidence>
<dbReference type="Proteomes" id="UP001217963">
    <property type="component" value="Chromosome XI"/>
</dbReference>
<evidence type="ECO:0000313" key="7">
    <source>
        <dbReference type="Proteomes" id="UP001217963"/>
    </source>
</evidence>
<dbReference type="GO" id="GO:1990904">
    <property type="term" value="C:ribonucleoprotein complex"/>
    <property type="evidence" value="ECO:0007669"/>
    <property type="project" value="UniProtKB-KW"/>
</dbReference>
<evidence type="ECO:0000256" key="2">
    <source>
        <dbReference type="ARBA" id="ARBA00022980"/>
    </source>
</evidence>
<sequence>MVFERRICSLGKTPIPSSDKGSVQIVLAVLDQYGQVTGESTIYDISGSVRRSGSGDDLLLEKIRLEEYGA</sequence>
<organism evidence="4 6">
    <name type="scientific">Encephalitozoon hellem</name>
    <name type="common">Microsporidian parasite</name>
    <dbReference type="NCBI Taxonomy" id="27973"/>
    <lineage>
        <taxon>Eukaryota</taxon>
        <taxon>Fungi</taxon>
        <taxon>Fungi incertae sedis</taxon>
        <taxon>Microsporidia</taxon>
        <taxon>Unikaryonidae</taxon>
        <taxon>Encephalitozoon</taxon>
    </lineage>
</organism>
<dbReference type="AlphaFoldDB" id="A0A9Q9F912"/>
<dbReference type="Pfam" id="PF01249">
    <property type="entry name" value="Ribosomal_S21e"/>
    <property type="match status" value="1"/>
</dbReference>
<dbReference type="GO" id="GO:0006412">
    <property type="term" value="P:translation"/>
    <property type="evidence" value="ECO:0007669"/>
    <property type="project" value="InterPro"/>
</dbReference>
<keyword evidence="2 4" id="KW-0689">Ribosomal protein</keyword>
<comment type="similarity">
    <text evidence="1">Belongs to the eukaryotic ribosomal protein eS21 family.</text>
</comment>
<dbReference type="EMBL" id="CP119072">
    <property type="protein sequence ID" value="WEL39788.1"/>
    <property type="molecule type" value="Genomic_DNA"/>
</dbReference>
<evidence type="ECO:0000313" key="5">
    <source>
        <dbReference type="EMBL" id="WEL39788.1"/>
    </source>
</evidence>
<dbReference type="GO" id="GO:0005840">
    <property type="term" value="C:ribosome"/>
    <property type="evidence" value="ECO:0007669"/>
    <property type="project" value="UniProtKB-KW"/>
</dbReference>
<accession>A0A9Q9F912</accession>
<evidence type="ECO:0000256" key="1">
    <source>
        <dbReference type="ARBA" id="ARBA00010228"/>
    </source>
</evidence>
<dbReference type="OrthoDB" id="278325at2759"/>
<protein>
    <submittedName>
        <fullName evidence="4">Ribosomal protein S21e</fullName>
    </submittedName>
</protein>
<evidence type="ECO:0000313" key="6">
    <source>
        <dbReference type="Proteomes" id="UP001059546"/>
    </source>
</evidence>
<evidence type="ECO:0000313" key="4">
    <source>
        <dbReference type="EMBL" id="UTX44289.1"/>
    </source>
</evidence>
<keyword evidence="7" id="KW-1185">Reference proteome</keyword>
<dbReference type="Proteomes" id="UP001059546">
    <property type="component" value="Chromosome XI"/>
</dbReference>
<dbReference type="InterPro" id="IPR001931">
    <property type="entry name" value="Ribosomal_eS21"/>
</dbReference>
<dbReference type="Gene3D" id="3.30.1230.20">
    <property type="match status" value="1"/>
</dbReference>
<gene>
    <name evidence="4" type="ORF">GPU96_11g20860</name>
    <name evidence="5" type="ORF">PFJ87_11g00230</name>
</gene>
<reference evidence="4" key="1">
    <citation type="submission" date="2021-05" db="EMBL/GenBank/DDBJ databases">
        <title>Encephalitozoon hellem ATCC 50604 Complete Genome.</title>
        <authorList>
            <person name="Mascarenhas dos Santos A.C."/>
            <person name="Julian A.T."/>
            <person name="Pombert J.-F."/>
        </authorList>
    </citation>
    <scope>NUCLEOTIDE SEQUENCE</scope>
    <source>
        <strain evidence="4">ATCC 50604</strain>
    </source>
</reference>
<dbReference type="InterPro" id="IPR038579">
    <property type="entry name" value="Ribosomal_eS21_sf"/>
</dbReference>
<keyword evidence="3" id="KW-0687">Ribonucleoprotein</keyword>
<dbReference type="EMBL" id="CP075157">
    <property type="protein sequence ID" value="UTX44289.1"/>
    <property type="molecule type" value="Genomic_DNA"/>
</dbReference>
<proteinExistence type="inferred from homology"/>
<name>A0A9Q9F912_ENCHE</name>
<dbReference type="GO" id="GO:0003735">
    <property type="term" value="F:structural constituent of ribosome"/>
    <property type="evidence" value="ECO:0007669"/>
    <property type="project" value="InterPro"/>
</dbReference>